<evidence type="ECO:0000313" key="3">
    <source>
        <dbReference type="EMBL" id="NKY21743.1"/>
    </source>
</evidence>
<organism evidence="3 4">
    <name type="scientific">Cellulomonas denverensis</name>
    <dbReference type="NCBI Taxonomy" id="264297"/>
    <lineage>
        <taxon>Bacteria</taxon>
        <taxon>Bacillati</taxon>
        <taxon>Actinomycetota</taxon>
        <taxon>Actinomycetes</taxon>
        <taxon>Micrococcales</taxon>
        <taxon>Cellulomonadaceae</taxon>
        <taxon>Cellulomonas</taxon>
    </lineage>
</organism>
<dbReference type="Gene3D" id="3.40.50.410">
    <property type="entry name" value="von Willebrand factor, type A domain"/>
    <property type="match status" value="1"/>
</dbReference>
<accession>A0A7X6QY46</accession>
<comment type="caution">
    <text evidence="3">The sequence shown here is derived from an EMBL/GenBank/DDBJ whole genome shotgun (WGS) entry which is preliminary data.</text>
</comment>
<keyword evidence="1" id="KW-0472">Membrane</keyword>
<evidence type="ECO:0000313" key="4">
    <source>
        <dbReference type="Proteomes" id="UP000581206"/>
    </source>
</evidence>
<dbReference type="Proteomes" id="UP000581206">
    <property type="component" value="Unassembled WGS sequence"/>
</dbReference>
<dbReference type="Pfam" id="PF13519">
    <property type="entry name" value="VWA_2"/>
    <property type="match status" value="1"/>
</dbReference>
<feature type="transmembrane region" description="Helical" evidence="1">
    <location>
        <begin position="6"/>
        <end position="27"/>
    </location>
</feature>
<protein>
    <submittedName>
        <fullName evidence="3">VWA domain-containing protein</fullName>
    </submittedName>
</protein>
<dbReference type="PROSITE" id="PS50234">
    <property type="entry name" value="VWFA"/>
    <property type="match status" value="1"/>
</dbReference>
<gene>
    <name evidence="3" type="ORF">HGA03_03585</name>
</gene>
<dbReference type="RefSeq" id="WP_168628793.1">
    <property type="nucleotide sequence ID" value="NZ_BONL01000010.1"/>
</dbReference>
<evidence type="ECO:0000256" key="1">
    <source>
        <dbReference type="SAM" id="Phobius"/>
    </source>
</evidence>
<name>A0A7X6QY46_9CELL</name>
<dbReference type="EMBL" id="JAAXOX010000001">
    <property type="protein sequence ID" value="NKY21743.1"/>
    <property type="molecule type" value="Genomic_DNA"/>
</dbReference>
<dbReference type="AlphaFoldDB" id="A0A7X6QY46"/>
<sequence>MTSGLVWPWALAIVAVLALAVGGIAWLRRSRRRAGRTRWVAATADLDAIPAVRSVLRRYQWLRAAGAALLALSLACAAVLIARPMHQQTISERLGTRDIVLCLDVSGSMVDYDAAVLDTFTQLIENFRGERVGLSIFNSTSRTVFPLTDDYPIALDEIEKGAEVLDGVSGWYSADQLSAYERWTAGTINLGEGQSSLIGDGLASCGLLFDQEDDTRSRSIILVTDNELMGDPVYTLSQAIDLTTERDVTLFGLYGGPAALRGSALEIEFTSLITEAGGHTWFADDAEAVDGIMDEVVSQQTAVLETDPEIRITDTPRNWFLGLVFALAAFWVLQWRVRS</sequence>
<evidence type="ECO:0000259" key="2">
    <source>
        <dbReference type="PROSITE" id="PS50234"/>
    </source>
</evidence>
<dbReference type="InterPro" id="IPR002035">
    <property type="entry name" value="VWF_A"/>
</dbReference>
<dbReference type="SUPFAM" id="SSF53300">
    <property type="entry name" value="vWA-like"/>
    <property type="match status" value="1"/>
</dbReference>
<keyword evidence="1" id="KW-0812">Transmembrane</keyword>
<feature type="transmembrane region" description="Helical" evidence="1">
    <location>
        <begin position="61"/>
        <end position="82"/>
    </location>
</feature>
<keyword evidence="1" id="KW-1133">Transmembrane helix</keyword>
<dbReference type="InterPro" id="IPR036465">
    <property type="entry name" value="vWFA_dom_sf"/>
</dbReference>
<proteinExistence type="predicted"/>
<dbReference type="SMART" id="SM00327">
    <property type="entry name" value="VWA"/>
    <property type="match status" value="1"/>
</dbReference>
<keyword evidence="4" id="KW-1185">Reference proteome</keyword>
<feature type="domain" description="VWFA" evidence="2">
    <location>
        <begin position="98"/>
        <end position="296"/>
    </location>
</feature>
<reference evidence="3 4" key="1">
    <citation type="submission" date="2020-04" db="EMBL/GenBank/DDBJ databases">
        <title>MicrobeNet Type strains.</title>
        <authorList>
            <person name="Nicholson A.C."/>
        </authorList>
    </citation>
    <scope>NUCLEOTIDE SEQUENCE [LARGE SCALE GENOMIC DNA]</scope>
    <source>
        <strain evidence="3 4">ATCC BAA-788</strain>
    </source>
</reference>